<accession>A0A4S8WR41</accession>
<dbReference type="Proteomes" id="UP000310687">
    <property type="component" value="Unassembled WGS sequence"/>
</dbReference>
<reference evidence="2 3" key="1">
    <citation type="submission" date="2018-10" db="EMBL/GenBank/DDBJ databases">
        <title>Fifty Aureobasidium pullulans genomes reveal a recombining polyextremotolerant generalist.</title>
        <authorList>
            <person name="Gostincar C."/>
            <person name="Turk M."/>
            <person name="Zajc J."/>
            <person name="Gunde-Cimerman N."/>
        </authorList>
    </citation>
    <scope>NUCLEOTIDE SEQUENCE [LARGE SCALE GENOMIC DNA]</scope>
    <source>
        <strain evidence="2 3">EXF-11013</strain>
    </source>
</reference>
<dbReference type="AlphaFoldDB" id="A0A4S8WR41"/>
<name>A0A4S8WR41_AURPU</name>
<feature type="region of interest" description="Disordered" evidence="1">
    <location>
        <begin position="225"/>
        <end position="278"/>
    </location>
</feature>
<feature type="compositionally biased region" description="Acidic residues" evidence="1">
    <location>
        <begin position="406"/>
        <end position="415"/>
    </location>
</feature>
<protein>
    <submittedName>
        <fullName evidence="2">Uncharacterized protein</fullName>
    </submittedName>
</protein>
<dbReference type="InterPro" id="IPR012337">
    <property type="entry name" value="RNaseH-like_sf"/>
</dbReference>
<dbReference type="EMBL" id="QZAL01000446">
    <property type="protein sequence ID" value="THW27305.1"/>
    <property type="molecule type" value="Genomic_DNA"/>
</dbReference>
<feature type="region of interest" description="Disordered" evidence="1">
    <location>
        <begin position="385"/>
        <end position="415"/>
    </location>
</feature>
<organism evidence="2 3">
    <name type="scientific">Aureobasidium pullulans</name>
    <name type="common">Black yeast</name>
    <name type="synonym">Pullularia pullulans</name>
    <dbReference type="NCBI Taxonomy" id="5580"/>
    <lineage>
        <taxon>Eukaryota</taxon>
        <taxon>Fungi</taxon>
        <taxon>Dikarya</taxon>
        <taxon>Ascomycota</taxon>
        <taxon>Pezizomycotina</taxon>
        <taxon>Dothideomycetes</taxon>
        <taxon>Dothideomycetidae</taxon>
        <taxon>Dothideales</taxon>
        <taxon>Saccotheciaceae</taxon>
        <taxon>Aureobasidium</taxon>
    </lineage>
</organism>
<feature type="compositionally biased region" description="Low complexity" evidence="1">
    <location>
        <begin position="253"/>
        <end position="263"/>
    </location>
</feature>
<evidence type="ECO:0000313" key="3">
    <source>
        <dbReference type="Proteomes" id="UP000310687"/>
    </source>
</evidence>
<proteinExistence type="predicted"/>
<evidence type="ECO:0000256" key="1">
    <source>
        <dbReference type="SAM" id="MobiDB-lite"/>
    </source>
</evidence>
<feature type="compositionally biased region" description="Polar residues" evidence="1">
    <location>
        <begin position="242"/>
        <end position="252"/>
    </location>
</feature>
<gene>
    <name evidence="2" type="ORF">D6D22_10770</name>
</gene>
<evidence type="ECO:0000313" key="2">
    <source>
        <dbReference type="EMBL" id="THW27305.1"/>
    </source>
</evidence>
<dbReference type="SUPFAM" id="SSF53098">
    <property type="entry name" value="Ribonuclease H-like"/>
    <property type="match status" value="1"/>
</dbReference>
<comment type="caution">
    <text evidence="2">The sequence shown here is derived from an EMBL/GenBank/DDBJ whole genome shotgun (WGS) entry which is preliminary data.</text>
</comment>
<sequence length="415" mass="47385">MLWGQDKKSVEPEDEGTIISESDADAIALEVLKMFRKRGPPGKLHNVLVWICRSCHNRERLHDWQATLSLPIYELVRDNETRWNLAFNSFKRAIEQRGPIEGMLDEELRKWHKLKANYDGGTRSQKPPEQPAIIDDYLTADDWSMIIELMKLLEPLEQATKRLQGHGDGSSLLWPTILDNECIHVALYALLCSVEQSSRAEQSRWHVMQSALFRQETLNVTIKESQDPLQRPTFDPELPSSIPGNSGANLGNTGPKSGKSSTKSARKAANGHTSTRAPLEALIEPSQDTSQPIPSQGPLGILELNCRRDRQILCTNINLGWAKLMKYCTKTDLSAANVAALILHPRYNWCWLKKKWNYRQDWLKAAVNRMRALWKPYLAFSPPPSIRTRPRNPPRTEHQVNLLWSDSEDDDEQIM</sequence>